<name>A0A5C8M132_9GAMM</name>
<keyword evidence="2" id="KW-1185">Reference proteome</keyword>
<dbReference type="Pfam" id="PF03889">
    <property type="entry name" value="ArfA"/>
    <property type="match status" value="1"/>
</dbReference>
<protein>
    <submittedName>
        <fullName evidence="1">Alternative ribosome-rescue factor A</fullName>
    </submittedName>
</protein>
<proteinExistence type="predicted"/>
<organism evidence="1 2">
    <name type="scientific">Rheinheimera tangshanensis</name>
    <dbReference type="NCBI Taxonomy" id="400153"/>
    <lineage>
        <taxon>Bacteria</taxon>
        <taxon>Pseudomonadati</taxon>
        <taxon>Pseudomonadota</taxon>
        <taxon>Gammaproteobacteria</taxon>
        <taxon>Chromatiales</taxon>
        <taxon>Chromatiaceae</taxon>
        <taxon>Rheinheimera</taxon>
    </lineage>
</organism>
<comment type="caution">
    <text evidence="1">The sequence shown here is derived from an EMBL/GenBank/DDBJ whole genome shotgun (WGS) entry which is preliminary data.</text>
</comment>
<evidence type="ECO:0000313" key="1">
    <source>
        <dbReference type="EMBL" id="TXK82204.1"/>
    </source>
</evidence>
<sequence length="64" mass="7135">MAKKTTAEHGRGEIRDNALKALVTSKLFQMQVVKAKKGKGSYSRQKFKQGQKCDHSALFVGVIR</sequence>
<dbReference type="GO" id="GO:0072344">
    <property type="term" value="P:rescue of stalled ribosome"/>
    <property type="evidence" value="ECO:0007669"/>
    <property type="project" value="InterPro"/>
</dbReference>
<accession>A0A5C8M132</accession>
<dbReference type="EMBL" id="VRLR01000002">
    <property type="protein sequence ID" value="TXK82204.1"/>
    <property type="molecule type" value="Genomic_DNA"/>
</dbReference>
<dbReference type="AlphaFoldDB" id="A0A5C8M132"/>
<dbReference type="OrthoDB" id="8603552at2"/>
<dbReference type="InterPro" id="IPR005589">
    <property type="entry name" value="ArfA"/>
</dbReference>
<dbReference type="RefSeq" id="WP_053423097.1">
    <property type="nucleotide sequence ID" value="NZ_BAAAGC010000017.1"/>
</dbReference>
<gene>
    <name evidence="1" type="ORF">FU839_04770</name>
</gene>
<reference evidence="1 2" key="1">
    <citation type="submission" date="2019-08" db="EMBL/GenBank/DDBJ databases">
        <title>Draft genome analysis of Rheinheimera tangshanensis isolated from the roots of fresh rice plants (Oryza sativa).</title>
        <authorList>
            <person name="Yu Q."/>
            <person name="Qi Y."/>
            <person name="Zhang H."/>
            <person name="Pu J."/>
        </authorList>
    </citation>
    <scope>NUCLEOTIDE SEQUENCE [LARGE SCALE GENOMIC DNA]</scope>
    <source>
        <strain evidence="1 2">JA3-B52</strain>
    </source>
</reference>
<dbReference type="Proteomes" id="UP000321814">
    <property type="component" value="Unassembled WGS sequence"/>
</dbReference>
<evidence type="ECO:0000313" key="2">
    <source>
        <dbReference type="Proteomes" id="UP000321814"/>
    </source>
</evidence>